<dbReference type="Pfam" id="PF01973">
    <property type="entry name" value="MptE-like"/>
    <property type="match status" value="1"/>
</dbReference>
<feature type="coiled-coil region" evidence="1">
    <location>
        <begin position="1"/>
        <end position="28"/>
    </location>
</feature>
<feature type="domain" description="6-hydroxymethylpterin diphosphokinase MptE-like" evidence="2">
    <location>
        <begin position="296"/>
        <end position="457"/>
    </location>
</feature>
<evidence type="ECO:0000259" key="3">
    <source>
        <dbReference type="Pfam" id="PF20157"/>
    </source>
</evidence>
<dbReference type="AlphaFoldDB" id="A0A175VLP6"/>
<reference evidence="4 5" key="1">
    <citation type="submission" date="2016-02" db="EMBL/GenBank/DDBJ databases">
        <title>Draft genome sequence of Aeromonas trota strain 1999lcr isolated from cerebrospinal fluid (CSF).</title>
        <authorList>
            <person name="Dallagassa C.B."/>
            <person name="Prediger K.C."/>
            <person name="Weiss V.A."/>
            <person name="Assis F.E."/>
            <person name="Baura V."/>
            <person name="Cruz L.M."/>
            <person name="Souza E.M."/>
            <person name="Pedrosa F.O."/>
            <person name="Fadel-Picheth C.M."/>
        </authorList>
    </citation>
    <scope>NUCLEOTIDE SEQUENCE [LARGE SCALE GENOMIC DNA]</scope>
    <source>
        <strain evidence="4 5">1999lcr</strain>
    </source>
</reference>
<comment type="caution">
    <text evidence="4">The sequence shown here is derived from an EMBL/GenBank/DDBJ whole genome shotgun (WGS) entry which is preliminary data.</text>
</comment>
<name>A0A175VLP6_AEREN</name>
<evidence type="ECO:0000313" key="5">
    <source>
        <dbReference type="Proteomes" id="UP000078435"/>
    </source>
</evidence>
<proteinExistence type="predicted"/>
<dbReference type="RefSeq" id="WP_061475466.1">
    <property type="nucleotide sequence ID" value="NZ_JMGO02000002.1"/>
</dbReference>
<accession>A0A175VLP6</accession>
<dbReference type="InterPro" id="IPR045376">
    <property type="entry name" value="Maf_N"/>
</dbReference>
<dbReference type="EMBL" id="JMGO02000002">
    <property type="protein sequence ID" value="KXU81379.1"/>
    <property type="molecule type" value="Genomic_DNA"/>
</dbReference>
<evidence type="ECO:0008006" key="6">
    <source>
        <dbReference type="Google" id="ProtNLM"/>
    </source>
</evidence>
<sequence>MPSLNDIINRSEDELQRLTLQHQQEIALAQLIPVRFSQNIDAFQKYIPSIAEQFSSYKPSADFEIFCIENGIANLRWQESGHILYGEDPFDECLQQIEAALASGGLIKFGIERQWDPFQQQHFLYTNALQNVIAEFSKQNTANTETLPHDIPLMLMFGLGLGYQLGYLYERKNIANLFVFEPNLDLFYASLFCFDWAPLLDYIAENKLGIHIFLGQDEHVIMQDLKDAVNKKGAFLSSQVFGMSHYQSAVLSSLQAQIAKEFYSLAMGWGFFDDSLFGLANGVDNILAGARFLSLKNRLPTSLKKTPVFVIANGPSLDADIEFIRAHQHQAILIACGTAISSLYKAGITPDIYIAVERVNMVAAHLAQMNASEYLQNILMIAPDVIHADTKRMFKRYVLGIKADEPFYVLLCNHFDWAAELQCLSCINPLVGNLGISLPLHLGFERVYLFGLDNGFKSAEHHHSRLSGYYDDKGNPIAAYKDMALALADNIRPANFGGEVQTNQLFSASVMMAEFLVQHCPDANIYNCSDGALIKGCEPLKSRDIVDLPPMLDKKVLVDYIYNDMAISVDTSRDAIEPLLDVDLFARVMELMKQDWAADFASRAMLVDTMQRSMEYINVIRESRQSHIHNILFGSLNGMFTLYLAIAYFNDDETLCMACVNEHRYLFVEFLDRMGMIYPHALDYIQGRHIAAVPSLAYQLS</sequence>
<keyword evidence="1" id="KW-0175">Coiled coil</keyword>
<dbReference type="Pfam" id="PF20157">
    <property type="entry name" value="Maf_flag10_N"/>
    <property type="match status" value="1"/>
</dbReference>
<organism evidence="4 5">
    <name type="scientific">Aeromonas enteropelogenes</name>
    <name type="common">Aeromonas trota</name>
    <dbReference type="NCBI Taxonomy" id="29489"/>
    <lineage>
        <taxon>Bacteria</taxon>
        <taxon>Pseudomonadati</taxon>
        <taxon>Pseudomonadota</taxon>
        <taxon>Gammaproteobacteria</taxon>
        <taxon>Aeromonadales</taxon>
        <taxon>Aeromonadaceae</taxon>
        <taxon>Aeromonas</taxon>
    </lineage>
</organism>
<dbReference type="OrthoDB" id="7254531at2"/>
<dbReference type="PANTHER" id="PTHR41786:SF1">
    <property type="entry name" value="6-HYDROXYMETHYLPTERIN DIPHOSPHOKINASE MPTE-LIKE DOMAIN-CONTAINING PROTEIN"/>
    <property type="match status" value="1"/>
</dbReference>
<gene>
    <name evidence="4" type="ORF">LCR_06630</name>
</gene>
<evidence type="ECO:0000259" key="2">
    <source>
        <dbReference type="Pfam" id="PF01973"/>
    </source>
</evidence>
<dbReference type="PANTHER" id="PTHR41786">
    <property type="entry name" value="MOTILITY ACCESSORY FACTOR MAF"/>
    <property type="match status" value="1"/>
</dbReference>
<evidence type="ECO:0000313" key="4">
    <source>
        <dbReference type="EMBL" id="KXU81379.1"/>
    </source>
</evidence>
<protein>
    <recommendedName>
        <fullName evidence="6">DUF115 domain-containing protein</fullName>
    </recommendedName>
</protein>
<dbReference type="Proteomes" id="UP000078435">
    <property type="component" value="Unassembled WGS sequence"/>
</dbReference>
<dbReference type="InterPro" id="IPR002826">
    <property type="entry name" value="MptE-like"/>
</dbReference>
<feature type="domain" description="Glycosyltransferase Maf N-terminal" evidence="3">
    <location>
        <begin position="35"/>
        <end position="265"/>
    </location>
</feature>
<evidence type="ECO:0000256" key="1">
    <source>
        <dbReference type="SAM" id="Coils"/>
    </source>
</evidence>